<proteinExistence type="predicted"/>
<keyword evidence="3" id="KW-1185">Reference proteome</keyword>
<gene>
    <name evidence="2" type="ORF">BB560_001141</name>
</gene>
<sequence>MSSASIEKRQDDVSHVSIVRLDGRLPPPSQYVCHKDGYQYIRYSLEKNGVCIYRDRGPYLTKSCFGIDKSLTAFKDHPYSFPRGATSTGRRNCATRREIQEIPEFHCIPDRDAPCISNYGVDVSHSVRSTSERFMIDLGFATVLLLVIMELLPVMPARQSESFSSF</sequence>
<keyword evidence="1" id="KW-0472">Membrane</keyword>
<protein>
    <submittedName>
        <fullName evidence="2">Uncharacterized protein</fullName>
    </submittedName>
</protein>
<comment type="caution">
    <text evidence="2">The sequence shown here is derived from an EMBL/GenBank/DDBJ whole genome shotgun (WGS) entry which is preliminary data.</text>
</comment>
<name>A0A2T9ZIH2_9FUNG</name>
<dbReference type="AlphaFoldDB" id="A0A2T9ZIH2"/>
<keyword evidence="1" id="KW-0812">Transmembrane</keyword>
<evidence type="ECO:0000313" key="2">
    <source>
        <dbReference type="EMBL" id="PVV04360.1"/>
    </source>
</evidence>
<reference evidence="2 3" key="1">
    <citation type="journal article" date="2018" name="MBio">
        <title>Comparative Genomics Reveals the Core Gene Toolbox for the Fungus-Insect Symbiosis.</title>
        <authorList>
            <person name="Wang Y."/>
            <person name="Stata M."/>
            <person name="Wang W."/>
            <person name="Stajich J.E."/>
            <person name="White M.M."/>
            <person name="Moncalvo J.M."/>
        </authorList>
    </citation>
    <scope>NUCLEOTIDE SEQUENCE [LARGE SCALE GENOMIC DNA]</scope>
    <source>
        <strain evidence="2 3">SC-DP-2</strain>
    </source>
</reference>
<dbReference type="EMBL" id="MBFS01000132">
    <property type="protein sequence ID" value="PVV04360.1"/>
    <property type="molecule type" value="Genomic_DNA"/>
</dbReference>
<dbReference type="Proteomes" id="UP000245609">
    <property type="component" value="Unassembled WGS sequence"/>
</dbReference>
<keyword evidence="1" id="KW-1133">Transmembrane helix</keyword>
<feature type="transmembrane region" description="Helical" evidence="1">
    <location>
        <begin position="134"/>
        <end position="155"/>
    </location>
</feature>
<evidence type="ECO:0000256" key="1">
    <source>
        <dbReference type="SAM" id="Phobius"/>
    </source>
</evidence>
<organism evidence="2 3">
    <name type="scientific">Smittium megazygosporum</name>
    <dbReference type="NCBI Taxonomy" id="133381"/>
    <lineage>
        <taxon>Eukaryota</taxon>
        <taxon>Fungi</taxon>
        <taxon>Fungi incertae sedis</taxon>
        <taxon>Zoopagomycota</taxon>
        <taxon>Kickxellomycotina</taxon>
        <taxon>Harpellomycetes</taxon>
        <taxon>Harpellales</taxon>
        <taxon>Legeriomycetaceae</taxon>
        <taxon>Smittium</taxon>
    </lineage>
</organism>
<evidence type="ECO:0000313" key="3">
    <source>
        <dbReference type="Proteomes" id="UP000245609"/>
    </source>
</evidence>
<accession>A0A2T9ZIH2</accession>